<evidence type="ECO:0000256" key="2">
    <source>
        <dbReference type="ARBA" id="ARBA00022692"/>
    </source>
</evidence>
<feature type="transmembrane region" description="Helical" evidence="6">
    <location>
        <begin position="93"/>
        <end position="110"/>
    </location>
</feature>
<dbReference type="PANTHER" id="PTHR37422:SF13">
    <property type="entry name" value="LIPOPOLYSACCHARIDE BIOSYNTHESIS PROTEIN PA4999-RELATED"/>
    <property type="match status" value="1"/>
</dbReference>
<proteinExistence type="predicted"/>
<dbReference type="InterPro" id="IPR051533">
    <property type="entry name" value="WaaL-like"/>
</dbReference>
<keyword evidence="3 6" id="KW-1133">Transmembrane helix</keyword>
<dbReference type="SMART" id="SM00028">
    <property type="entry name" value="TPR"/>
    <property type="match status" value="2"/>
</dbReference>
<dbReference type="HOGENOM" id="CLU_377542_0_0_4"/>
<keyword evidence="4 6" id="KW-0472">Membrane</keyword>
<keyword evidence="2 6" id="KW-0812">Transmembrane</keyword>
<feature type="domain" description="O-antigen ligase-related" evidence="7">
    <location>
        <begin position="190"/>
        <end position="359"/>
    </location>
</feature>
<feature type="transmembrane region" description="Helical" evidence="6">
    <location>
        <begin position="474"/>
        <end position="494"/>
    </location>
</feature>
<comment type="subcellular location">
    <subcellularLocation>
        <location evidence="1">Membrane</location>
        <topology evidence="1">Multi-pass membrane protein</topology>
    </subcellularLocation>
</comment>
<dbReference type="eggNOG" id="COG3307">
    <property type="taxonomic scope" value="Bacteria"/>
</dbReference>
<keyword evidence="5" id="KW-0802">TPR repeat</keyword>
<dbReference type="PROSITE" id="PS50005">
    <property type="entry name" value="TPR"/>
    <property type="match status" value="1"/>
</dbReference>
<dbReference type="GO" id="GO:0016020">
    <property type="term" value="C:membrane"/>
    <property type="evidence" value="ECO:0007669"/>
    <property type="project" value="UniProtKB-SubCell"/>
</dbReference>
<dbReference type="Proteomes" id="UP000017184">
    <property type="component" value="Chromosome"/>
</dbReference>
<dbReference type="AlphaFoldDB" id="U5NB18"/>
<dbReference type="InterPro" id="IPR007016">
    <property type="entry name" value="O-antigen_ligase-rel_domated"/>
</dbReference>
<evidence type="ECO:0000256" key="6">
    <source>
        <dbReference type="SAM" id="Phobius"/>
    </source>
</evidence>
<feature type="transmembrane region" description="Helical" evidence="6">
    <location>
        <begin position="348"/>
        <end position="367"/>
    </location>
</feature>
<evidence type="ECO:0000256" key="5">
    <source>
        <dbReference type="PROSITE-ProRule" id="PRU00339"/>
    </source>
</evidence>
<evidence type="ECO:0000313" key="8">
    <source>
        <dbReference type="EMBL" id="AGX87354.1"/>
    </source>
</evidence>
<dbReference type="KEGG" id="cbx:Cenrod_1262"/>
<dbReference type="SUPFAM" id="SSF48452">
    <property type="entry name" value="TPR-like"/>
    <property type="match status" value="1"/>
</dbReference>
<evidence type="ECO:0000313" key="9">
    <source>
        <dbReference type="Proteomes" id="UP000017184"/>
    </source>
</evidence>
<feature type="transmembrane region" description="Helical" evidence="6">
    <location>
        <begin position="183"/>
        <end position="200"/>
    </location>
</feature>
<evidence type="ECO:0000256" key="3">
    <source>
        <dbReference type="ARBA" id="ARBA00022989"/>
    </source>
</evidence>
<dbReference type="STRING" id="946483.Cenrod_1262"/>
<gene>
    <name evidence="8" type="ORF">Cenrod_1262</name>
</gene>
<protein>
    <submittedName>
        <fullName evidence="8">O-antigen polymerase</fullName>
    </submittedName>
</protein>
<feature type="transmembrane region" description="Helical" evidence="6">
    <location>
        <begin position="61"/>
        <end position="81"/>
    </location>
</feature>
<evidence type="ECO:0000256" key="1">
    <source>
        <dbReference type="ARBA" id="ARBA00004141"/>
    </source>
</evidence>
<keyword evidence="9" id="KW-1185">Reference proteome</keyword>
<dbReference type="Pfam" id="PF04932">
    <property type="entry name" value="Wzy_C"/>
    <property type="match status" value="1"/>
</dbReference>
<feature type="transmembrane region" description="Helical" evidence="6">
    <location>
        <begin position="20"/>
        <end position="40"/>
    </location>
</feature>
<feature type="transmembrane region" description="Helical" evidence="6">
    <location>
        <begin position="117"/>
        <end position="139"/>
    </location>
</feature>
<feature type="transmembrane region" description="Helical" evidence="6">
    <location>
        <begin position="236"/>
        <end position="255"/>
    </location>
</feature>
<feature type="transmembrane region" description="Helical" evidence="6">
    <location>
        <begin position="159"/>
        <end position="176"/>
    </location>
</feature>
<evidence type="ECO:0000259" key="7">
    <source>
        <dbReference type="Pfam" id="PF04932"/>
    </source>
</evidence>
<reference evidence="8 9" key="1">
    <citation type="journal article" date="2013" name="Genome Biol.">
        <title>Genomic analysis reveals key aspects of prokaryotic symbiosis in the phototrophic consortium "Chlorochromatium aggregatum".</title>
        <authorList>
            <person name="Liu Z."/>
            <person name="Muller J."/>
            <person name="Li T."/>
            <person name="Alvey R.M."/>
            <person name="Vogl K."/>
            <person name="Frigaard N.U."/>
            <person name="Rockwell N.C."/>
            <person name="Boyd E.S."/>
            <person name="Tomsho L.P."/>
            <person name="Schuster S.C."/>
            <person name="Henke P."/>
            <person name="Rohde M."/>
            <person name="Overmann J."/>
            <person name="Bryant D.A."/>
        </authorList>
    </citation>
    <scope>NUCLEOTIDE SEQUENCE [LARGE SCALE GENOMIC DNA]</scope>
    <source>
        <strain evidence="8">CR</strain>
    </source>
</reference>
<evidence type="ECO:0000256" key="4">
    <source>
        <dbReference type="ARBA" id="ARBA00023136"/>
    </source>
</evidence>
<dbReference type="InterPro" id="IPR019734">
    <property type="entry name" value="TPR_rpt"/>
</dbReference>
<dbReference type="EMBL" id="CP004885">
    <property type="protein sequence ID" value="AGX87354.1"/>
    <property type="molecule type" value="Genomic_DNA"/>
</dbReference>
<accession>U5NB18</accession>
<dbReference type="Gene3D" id="1.25.40.10">
    <property type="entry name" value="Tetratricopeptide repeat domain"/>
    <property type="match status" value="1"/>
</dbReference>
<sequence>MAALAPAVGVPYEELLQDTLKSIVVAAGTLAACGGFLWAYRNGPQDAWLPHALPHDALPPLALPPLAVLPFGLMAYALGSMAWSHTYLAGVEAVRWFLFGSIVLLGTQLFSVRHVTLLAWGVHLGAVVASLWASWQFWFGWSFFPQGPNPASTFINRNFLAEYLVCALPYSVLLLARVRDKSTVFVLSASLAWVVVALLMTGTRSALTALAGLAVVLPTALWMLRREVVSQGWSRGHVVALVATLGLVIAGLGSIPTNNTTLIQEYGRIDALHRSTQRVASLTQPQEYTEGSISIRSRMWMATLRMIADHPLAGVGAGAWEVHVPRYQDDDLSTELDYYAHHEPLQLVAEYGLVGWGFLVLLLAYLARTAFQIWRERNAGVAIPADTPAEMHATMHDATQAELPTTMQADALIRTCALASVAALLWVSQGGFPWRMAATGALFALGLAVLSAADRASNAVIPPWFRPRPWTIQRHHAVAMLCAMAVCIGMAIAISTQAVRCEWWLVRAGKTALGIAATRTAQDPRWDAEKQAVVGWLREGIAIHPHYRKLSVIAADAMARWGDWAHATWVWESVLASRPYVVSLRVNAARGHLAAGDIPGAYRHYALALHVNPHSPALQALHVTLLHREGQIGPAMRRARALLVSGVIDQNLVQEAYVLGRSHDLDLAILAMHAGIRAWPQRAMDGWLRLGHLYLAKHDPDRARKAFATALALSPPMTRWLLQEHIPKAYRPVE</sequence>
<feature type="repeat" description="TPR" evidence="5">
    <location>
        <begin position="684"/>
        <end position="717"/>
    </location>
</feature>
<dbReference type="InterPro" id="IPR011990">
    <property type="entry name" value="TPR-like_helical_dom_sf"/>
</dbReference>
<name>U5NB18_9BURK</name>
<organism evidence="8 9">
    <name type="scientific">Candidatus Symbiobacter mobilis CR</name>
    <dbReference type="NCBI Taxonomy" id="946483"/>
    <lineage>
        <taxon>Bacteria</taxon>
        <taxon>Pseudomonadati</taxon>
        <taxon>Pseudomonadota</taxon>
        <taxon>Betaproteobacteria</taxon>
        <taxon>Burkholderiales</taxon>
        <taxon>Comamonadaceae</taxon>
    </lineage>
</organism>
<dbReference type="PANTHER" id="PTHR37422">
    <property type="entry name" value="TEICHURONIC ACID BIOSYNTHESIS PROTEIN TUAE"/>
    <property type="match status" value="1"/>
</dbReference>
<feature type="transmembrane region" description="Helical" evidence="6">
    <location>
        <begin position="206"/>
        <end position="224"/>
    </location>
</feature>